<organism evidence="1 2">
    <name type="scientific">Protopolystoma xenopodis</name>
    <dbReference type="NCBI Taxonomy" id="117903"/>
    <lineage>
        <taxon>Eukaryota</taxon>
        <taxon>Metazoa</taxon>
        <taxon>Spiralia</taxon>
        <taxon>Lophotrochozoa</taxon>
        <taxon>Platyhelminthes</taxon>
        <taxon>Monogenea</taxon>
        <taxon>Polyopisthocotylea</taxon>
        <taxon>Polystomatidea</taxon>
        <taxon>Polystomatidae</taxon>
        <taxon>Protopolystoma</taxon>
    </lineage>
</organism>
<reference evidence="1" key="1">
    <citation type="submission" date="2018-11" db="EMBL/GenBank/DDBJ databases">
        <authorList>
            <consortium name="Pathogen Informatics"/>
        </authorList>
    </citation>
    <scope>NUCLEOTIDE SEQUENCE</scope>
</reference>
<sequence>MPNLIHLSLNHSSVTDAGWQAVQTALVNTPSSVTALDISEYEQRGINHNENRRSLTLQYLSTSVAPGLSDSGLLAIANIFPNLRHLVIAQTGVLGILPEDRNAPRLQLLRHLNISGCLELVKIPAYLLPVLEPTASSSHSPSDLRCEHSGLFYINIQCTPKLDQVAALKQLADGLFDTRM</sequence>
<keyword evidence="2" id="KW-1185">Reference proteome</keyword>
<gene>
    <name evidence="1" type="ORF">PXEA_LOCUS31882</name>
</gene>
<protein>
    <submittedName>
        <fullName evidence="1">Uncharacterized protein</fullName>
    </submittedName>
</protein>
<dbReference type="InterPro" id="IPR032675">
    <property type="entry name" value="LRR_dom_sf"/>
</dbReference>
<dbReference type="Proteomes" id="UP000784294">
    <property type="component" value="Unassembled WGS sequence"/>
</dbReference>
<dbReference type="AlphaFoldDB" id="A0A3S5B773"/>
<dbReference type="Gene3D" id="3.80.10.10">
    <property type="entry name" value="Ribonuclease Inhibitor"/>
    <property type="match status" value="1"/>
</dbReference>
<dbReference type="SUPFAM" id="SSF52047">
    <property type="entry name" value="RNI-like"/>
    <property type="match status" value="1"/>
</dbReference>
<comment type="caution">
    <text evidence="1">The sequence shown here is derived from an EMBL/GenBank/DDBJ whole genome shotgun (WGS) entry which is preliminary data.</text>
</comment>
<evidence type="ECO:0000313" key="2">
    <source>
        <dbReference type="Proteomes" id="UP000784294"/>
    </source>
</evidence>
<proteinExistence type="predicted"/>
<evidence type="ECO:0000313" key="1">
    <source>
        <dbReference type="EMBL" id="VEL38442.1"/>
    </source>
</evidence>
<accession>A0A3S5B773</accession>
<name>A0A3S5B773_9PLAT</name>
<dbReference type="EMBL" id="CAAALY010257943">
    <property type="protein sequence ID" value="VEL38442.1"/>
    <property type="molecule type" value="Genomic_DNA"/>
</dbReference>